<dbReference type="GO" id="GO:0051015">
    <property type="term" value="F:actin filament binding"/>
    <property type="evidence" value="ECO:0007669"/>
    <property type="project" value="TreeGrafter"/>
</dbReference>
<evidence type="ECO:0000259" key="8">
    <source>
        <dbReference type="PROSITE" id="PS50945"/>
    </source>
</evidence>
<evidence type="ECO:0000313" key="10">
    <source>
        <dbReference type="Proteomes" id="UP000076078"/>
    </source>
</evidence>
<dbReference type="Pfam" id="PF01608">
    <property type="entry name" value="I_LWEQ"/>
    <property type="match status" value="1"/>
</dbReference>
<keyword evidence="5" id="KW-0175">Coiled coil</keyword>
<evidence type="ECO:0000256" key="1">
    <source>
        <dbReference type="ARBA" id="ARBA00004496"/>
    </source>
</evidence>
<evidence type="ECO:0000256" key="4">
    <source>
        <dbReference type="ARBA" id="ARBA00023203"/>
    </source>
</evidence>
<keyword evidence="4" id="KW-0009">Actin-binding</keyword>
<feature type="domain" description="ENTH" evidence="7">
    <location>
        <begin position="1"/>
        <end position="125"/>
    </location>
</feature>
<dbReference type="InterPro" id="IPR008942">
    <property type="entry name" value="ENTH_VHS"/>
</dbReference>
<evidence type="ECO:0000259" key="7">
    <source>
        <dbReference type="PROSITE" id="PS50942"/>
    </source>
</evidence>
<dbReference type="InterPro" id="IPR030224">
    <property type="entry name" value="Sla2_fam"/>
</dbReference>
<comment type="similarity">
    <text evidence="2">Belongs to the SLA2 family.</text>
</comment>
<dbReference type="GO" id="GO:0043325">
    <property type="term" value="F:phosphatidylinositol-3,4-bisphosphate binding"/>
    <property type="evidence" value="ECO:0007669"/>
    <property type="project" value="TreeGrafter"/>
</dbReference>
<feature type="compositionally biased region" description="Polar residues" evidence="6">
    <location>
        <begin position="410"/>
        <end position="422"/>
    </location>
</feature>
<dbReference type="GO" id="GO:0035615">
    <property type="term" value="F:clathrin adaptor activity"/>
    <property type="evidence" value="ECO:0007669"/>
    <property type="project" value="TreeGrafter"/>
</dbReference>
<dbReference type="SMART" id="SM00273">
    <property type="entry name" value="ENTH"/>
    <property type="match status" value="1"/>
</dbReference>
<evidence type="ECO:0000256" key="2">
    <source>
        <dbReference type="ARBA" id="ARBA00010135"/>
    </source>
</evidence>
<sequence length="931" mass="104610">MSELEAIVHKATSSKAVPPKRKHVRSIVLECYNENSSRGFFMELFKRPLDSNDIVCYKALITIHKVVQEGPKNALIEVNNRIQWFEHLRDHWNRHDVKGYGGLISEYCTMMIDKIRFHLAHPEYDGALSLENYSKTHRPDDVDIDKGLQACSHFMDLLDAIFRLHNTVVSATPYNDCKTSAFIPLVLDSYAIYIFIVHYLTVLVDKVDTMEVIEFAIQRFYTQYQTLRNFYLNANAITSVSSVIAVPNLPPDPPKFIRKKREQPKPKPQQQISPPPIKKELPPQEVIPVPVPTPVFIRQTVPVVYGNPYQQQQDMWQQQQLLQQQQQQEALLQQQRQQQLLQQQLLQQQQQQQQQQLMQQQLQQQQAQLSPQSSQQWVTFGDAQRQRSTSTPAQLEKKEAQLDQDKEAQKSQASSTTDSQGKTRVITKIITKQVSNTTEIQALKARIEELERLLQEEKDKNASLLLKLSEREALINELNHARKRLQDVSEANDSYTNEVVKQNDQLRDQLIALRDYTEKQRVNRLEREFNLAQKALNSYQSSFENPNNLGNQESTHALVIEDLQGHMSQANLLAQLCQQSDSDNEMDIFNAVSQVSDSLKNLFYDAKGASRLILDNGLQSKFLDSARKIGFLTGNLFESIRLQGGQCQDDEDKQRLLQNMNALKSGVAQFDDIIKQADKSAVTSPSSKDLDGFDLDDIAEKELLAAAKIIEDAANTLLAAKQKRPQKKEGDMPDVQEAILEAAMAITSATSTLVQAATLAQRERVEKGRASGPGGPLYRKDPTWSEGLISAAKSVAASTKALVDTANKAASGVEIQGGTEEALIANSKQVTAATSQLVAACKSKSDVNSPSQHKLTNAAKHVSNATALLVAAAKAVAAKVASEEEIDFEKLSVTAFKVKEMEQQMSILRLEKELETARKGLSVIRKTQYTE</sequence>
<dbReference type="EMBL" id="LODT01000001">
    <property type="protein sequence ID" value="KYR02947.1"/>
    <property type="molecule type" value="Genomic_DNA"/>
</dbReference>
<dbReference type="AlphaFoldDB" id="A0A152AA52"/>
<feature type="region of interest" description="Disordered" evidence="6">
    <location>
        <begin position="254"/>
        <end position="284"/>
    </location>
</feature>
<dbReference type="PANTHER" id="PTHR10407:SF15">
    <property type="entry name" value="HUNTINGTIN INTERACTING PROTEIN 1"/>
    <property type="match status" value="1"/>
</dbReference>
<dbReference type="FunCoup" id="A0A152AA52">
    <property type="interactions" value="194"/>
</dbReference>
<feature type="region of interest" description="Disordered" evidence="6">
    <location>
        <begin position="375"/>
        <end position="422"/>
    </location>
</feature>
<dbReference type="InterPro" id="IPR011417">
    <property type="entry name" value="ANTH_dom"/>
</dbReference>
<protein>
    <submittedName>
        <fullName evidence="9">I/LWEQ domain-containing protein</fullName>
    </submittedName>
</protein>
<dbReference type="GO" id="GO:0080025">
    <property type="term" value="F:phosphatidylinositol-3,5-bisphosphate binding"/>
    <property type="evidence" value="ECO:0007669"/>
    <property type="project" value="TreeGrafter"/>
</dbReference>
<gene>
    <name evidence="9" type="ORF">DLAC_00429</name>
</gene>
<dbReference type="OrthoDB" id="16210at2759"/>
<dbReference type="Gene3D" id="1.20.1410.10">
    <property type="entry name" value="I/LWEQ domain"/>
    <property type="match status" value="1"/>
</dbReference>
<name>A0A152AA52_TIELA</name>
<dbReference type="InterPro" id="IPR035964">
    <property type="entry name" value="I/LWEQ_dom_sf"/>
</dbReference>
<dbReference type="STRING" id="361077.A0A152AA52"/>
<dbReference type="GO" id="GO:0030136">
    <property type="term" value="C:clathrin-coated vesicle"/>
    <property type="evidence" value="ECO:0007669"/>
    <property type="project" value="TreeGrafter"/>
</dbReference>
<dbReference type="InterPro" id="IPR002558">
    <property type="entry name" value="ILWEQ_dom"/>
</dbReference>
<comment type="caution">
    <text evidence="9">The sequence shown here is derived from an EMBL/GenBank/DDBJ whole genome shotgun (WGS) entry which is preliminary data.</text>
</comment>
<dbReference type="PROSITE" id="PS50942">
    <property type="entry name" value="ENTH"/>
    <property type="match status" value="1"/>
</dbReference>
<keyword evidence="10" id="KW-1185">Reference proteome</keyword>
<dbReference type="SUPFAM" id="SSF109885">
    <property type="entry name" value="I/LWEQ domain"/>
    <property type="match status" value="1"/>
</dbReference>
<dbReference type="PROSITE" id="PS50945">
    <property type="entry name" value="I_LWEQ"/>
    <property type="match status" value="1"/>
</dbReference>
<dbReference type="GO" id="GO:0007015">
    <property type="term" value="P:actin filament organization"/>
    <property type="evidence" value="ECO:0007669"/>
    <property type="project" value="TreeGrafter"/>
</dbReference>
<dbReference type="GO" id="GO:0048268">
    <property type="term" value="P:clathrin coat assembly"/>
    <property type="evidence" value="ECO:0007669"/>
    <property type="project" value="TreeGrafter"/>
</dbReference>
<feature type="coiled-coil region" evidence="5">
    <location>
        <begin position="433"/>
        <end position="542"/>
    </location>
</feature>
<accession>A0A152AA52</accession>
<dbReference type="SMART" id="SM00307">
    <property type="entry name" value="ILWEQ"/>
    <property type="match status" value="1"/>
</dbReference>
<evidence type="ECO:0000313" key="9">
    <source>
        <dbReference type="EMBL" id="KYR02947.1"/>
    </source>
</evidence>
<dbReference type="FunFam" id="1.20.1410.10:FF:000001">
    <property type="entry name" value="Talin 2"/>
    <property type="match status" value="1"/>
</dbReference>
<feature type="domain" description="I/LWEQ" evidence="8">
    <location>
        <begin position="687"/>
        <end position="931"/>
    </location>
</feature>
<dbReference type="SUPFAM" id="SSF48464">
    <property type="entry name" value="ENTH/VHS domain"/>
    <property type="match status" value="1"/>
</dbReference>
<reference evidence="9 10" key="1">
    <citation type="submission" date="2015-12" db="EMBL/GenBank/DDBJ databases">
        <title>Dictyostelia acquired genes for synthesis and detection of signals that induce cell-type specialization by lateral gene transfer from prokaryotes.</title>
        <authorList>
            <person name="Gloeckner G."/>
            <person name="Schaap P."/>
        </authorList>
    </citation>
    <scope>NUCLEOTIDE SEQUENCE [LARGE SCALE GENOMIC DNA]</scope>
    <source>
        <strain evidence="9 10">TK</strain>
    </source>
</reference>
<dbReference type="Pfam" id="PF07651">
    <property type="entry name" value="ANTH"/>
    <property type="match status" value="1"/>
</dbReference>
<evidence type="ECO:0000256" key="5">
    <source>
        <dbReference type="SAM" id="Coils"/>
    </source>
</evidence>
<dbReference type="GO" id="GO:0006897">
    <property type="term" value="P:endocytosis"/>
    <property type="evidence" value="ECO:0007669"/>
    <property type="project" value="InterPro"/>
</dbReference>
<dbReference type="SUPFAM" id="SSF89009">
    <property type="entry name" value="GAT-like domain"/>
    <property type="match status" value="1"/>
</dbReference>
<dbReference type="InterPro" id="IPR013809">
    <property type="entry name" value="ENTH"/>
</dbReference>
<dbReference type="GO" id="GO:0030864">
    <property type="term" value="C:cortical actin cytoskeleton"/>
    <property type="evidence" value="ECO:0007669"/>
    <property type="project" value="TreeGrafter"/>
</dbReference>
<organism evidence="9 10">
    <name type="scientific">Tieghemostelium lacteum</name>
    <name type="common">Slime mold</name>
    <name type="synonym">Dictyostelium lacteum</name>
    <dbReference type="NCBI Taxonomy" id="361077"/>
    <lineage>
        <taxon>Eukaryota</taxon>
        <taxon>Amoebozoa</taxon>
        <taxon>Evosea</taxon>
        <taxon>Eumycetozoa</taxon>
        <taxon>Dictyostelia</taxon>
        <taxon>Dictyosteliales</taxon>
        <taxon>Raperosteliaceae</taxon>
        <taxon>Tieghemostelium</taxon>
    </lineage>
</organism>
<feature type="coiled-coil region" evidence="5">
    <location>
        <begin position="318"/>
        <end position="368"/>
    </location>
</feature>
<dbReference type="InParanoid" id="A0A152AA52"/>
<comment type="subcellular location">
    <subcellularLocation>
        <location evidence="1">Cytoplasm</location>
    </subcellularLocation>
</comment>
<dbReference type="OMA" id="FQMSVEM"/>
<dbReference type="GO" id="GO:0032051">
    <property type="term" value="F:clathrin light chain binding"/>
    <property type="evidence" value="ECO:0007669"/>
    <property type="project" value="TreeGrafter"/>
</dbReference>
<keyword evidence="3" id="KW-0963">Cytoplasm</keyword>
<dbReference type="Proteomes" id="UP000076078">
    <property type="component" value="Unassembled WGS sequence"/>
</dbReference>
<evidence type="ECO:0000256" key="6">
    <source>
        <dbReference type="SAM" id="MobiDB-lite"/>
    </source>
</evidence>
<feature type="compositionally biased region" description="Basic and acidic residues" evidence="6">
    <location>
        <begin position="395"/>
        <end position="409"/>
    </location>
</feature>
<evidence type="ECO:0000256" key="3">
    <source>
        <dbReference type="ARBA" id="ARBA00022490"/>
    </source>
</evidence>
<proteinExistence type="inferred from homology"/>
<dbReference type="Gene3D" id="1.25.40.90">
    <property type="match status" value="1"/>
</dbReference>
<dbReference type="PANTHER" id="PTHR10407">
    <property type="entry name" value="HUNTINGTIN INTERACTING PROTEIN 1"/>
    <property type="match status" value="1"/>
</dbReference>